<evidence type="ECO:0000313" key="9">
    <source>
        <dbReference type="EMBL" id="KAJ8973220.1"/>
    </source>
</evidence>
<feature type="transmembrane region" description="Helical" evidence="8">
    <location>
        <begin position="182"/>
        <end position="204"/>
    </location>
</feature>
<keyword evidence="6 8" id="KW-0675">Receptor</keyword>
<evidence type="ECO:0000256" key="2">
    <source>
        <dbReference type="ARBA" id="ARBA00022475"/>
    </source>
</evidence>
<evidence type="ECO:0000256" key="5">
    <source>
        <dbReference type="ARBA" id="ARBA00023136"/>
    </source>
</evidence>
<keyword evidence="5 8" id="KW-0472">Membrane</keyword>
<dbReference type="Pfam" id="PF08395">
    <property type="entry name" value="7tm_7"/>
    <property type="match status" value="1"/>
</dbReference>
<organism evidence="9 10">
    <name type="scientific">Molorchus minor</name>
    <dbReference type="NCBI Taxonomy" id="1323400"/>
    <lineage>
        <taxon>Eukaryota</taxon>
        <taxon>Metazoa</taxon>
        <taxon>Ecdysozoa</taxon>
        <taxon>Arthropoda</taxon>
        <taxon>Hexapoda</taxon>
        <taxon>Insecta</taxon>
        <taxon>Pterygota</taxon>
        <taxon>Neoptera</taxon>
        <taxon>Endopterygota</taxon>
        <taxon>Coleoptera</taxon>
        <taxon>Polyphaga</taxon>
        <taxon>Cucujiformia</taxon>
        <taxon>Chrysomeloidea</taxon>
        <taxon>Cerambycidae</taxon>
        <taxon>Lamiinae</taxon>
        <taxon>Monochamini</taxon>
        <taxon>Molorchus</taxon>
    </lineage>
</organism>
<keyword evidence="3 8" id="KW-0812">Transmembrane</keyword>
<feature type="transmembrane region" description="Helical" evidence="8">
    <location>
        <begin position="255"/>
        <end position="274"/>
    </location>
</feature>
<name>A0ABQ9J6G1_9CUCU</name>
<evidence type="ECO:0000256" key="8">
    <source>
        <dbReference type="RuleBase" id="RU363108"/>
    </source>
</evidence>
<evidence type="ECO:0000256" key="7">
    <source>
        <dbReference type="ARBA" id="ARBA00023224"/>
    </source>
</evidence>
<sequence length="394" mass="45418">MTKGKVEIYEIPKNSASPEDRRITDRNMKFCRFAYRIGNVFCITPWYDFEKKRLRWPVLNQVYAVVIGLALGGLSVTTLLKMETEQKMNSFETILASLCSIISISLTEFLIFGSIFLKRKTYALFVERFCQDLHIAEWKYEYEGITLFYIQFIAGHIFFIAMASYNYFVFSMFGTANYHLKFVLQVATQYYCFLSALMASNQLLAIKGKYRLLNKVLVNQTKNGAQAEKEIVINILEVGKFYRSFTDTVGYYNDLFGWVTVFIFWHAIVQLLRCPNLFLRTQLDSATFWMVFVEAFLVAAVSMGEAVYLVWCCQAATTAGKEIVPLCNKLQENFGPDSRARDELFKLAYVAKTYEPTFTAANFFVINKGTILQLFNVATTYLIVIIQFYTANSN</sequence>
<comment type="similarity">
    <text evidence="8">Belongs to the insect chemoreceptor superfamily. Gustatory receptor (GR) family.</text>
</comment>
<evidence type="ECO:0000256" key="6">
    <source>
        <dbReference type="ARBA" id="ARBA00023170"/>
    </source>
</evidence>
<dbReference type="EMBL" id="JAPWTJ010001213">
    <property type="protein sequence ID" value="KAJ8973220.1"/>
    <property type="molecule type" value="Genomic_DNA"/>
</dbReference>
<keyword evidence="2 8" id="KW-1003">Cell membrane</keyword>
<accession>A0ABQ9J6G1</accession>
<keyword evidence="10" id="KW-1185">Reference proteome</keyword>
<evidence type="ECO:0000256" key="4">
    <source>
        <dbReference type="ARBA" id="ARBA00022989"/>
    </source>
</evidence>
<feature type="transmembrane region" description="Helical" evidence="8">
    <location>
        <begin position="148"/>
        <end position="170"/>
    </location>
</feature>
<dbReference type="Proteomes" id="UP001162164">
    <property type="component" value="Unassembled WGS sequence"/>
</dbReference>
<comment type="caution">
    <text evidence="9">The sequence shown here is derived from an EMBL/GenBank/DDBJ whole genome shotgun (WGS) entry which is preliminary data.</text>
</comment>
<dbReference type="InterPro" id="IPR013604">
    <property type="entry name" value="7TM_chemorcpt"/>
</dbReference>
<feature type="transmembrane region" description="Helical" evidence="8">
    <location>
        <begin position="286"/>
        <end position="311"/>
    </location>
</feature>
<comment type="subcellular location">
    <subcellularLocation>
        <location evidence="1 8">Cell membrane</location>
        <topology evidence="1 8">Multi-pass membrane protein</topology>
    </subcellularLocation>
</comment>
<evidence type="ECO:0000256" key="1">
    <source>
        <dbReference type="ARBA" id="ARBA00004651"/>
    </source>
</evidence>
<keyword evidence="7 8" id="KW-0807">Transducer</keyword>
<feature type="transmembrane region" description="Helical" evidence="8">
    <location>
        <begin position="62"/>
        <end position="82"/>
    </location>
</feature>
<protein>
    <recommendedName>
        <fullName evidence="8">Gustatory receptor</fullName>
    </recommendedName>
</protein>
<dbReference type="PANTHER" id="PTHR21143">
    <property type="entry name" value="INVERTEBRATE GUSTATORY RECEPTOR"/>
    <property type="match status" value="1"/>
</dbReference>
<gene>
    <name evidence="9" type="ORF">NQ317_005698</name>
</gene>
<dbReference type="PANTHER" id="PTHR21143:SF104">
    <property type="entry name" value="GUSTATORY RECEPTOR 8A-RELATED"/>
    <property type="match status" value="1"/>
</dbReference>
<evidence type="ECO:0000313" key="10">
    <source>
        <dbReference type="Proteomes" id="UP001162164"/>
    </source>
</evidence>
<keyword evidence="4 8" id="KW-1133">Transmembrane helix</keyword>
<evidence type="ECO:0000256" key="3">
    <source>
        <dbReference type="ARBA" id="ARBA00022692"/>
    </source>
</evidence>
<reference evidence="9" key="1">
    <citation type="journal article" date="2023" name="Insect Mol. Biol.">
        <title>Genome sequencing provides insights into the evolution of gene families encoding plant cell wall-degrading enzymes in longhorned beetles.</title>
        <authorList>
            <person name="Shin N.R."/>
            <person name="Okamura Y."/>
            <person name="Kirsch R."/>
            <person name="Pauchet Y."/>
        </authorList>
    </citation>
    <scope>NUCLEOTIDE SEQUENCE</scope>
    <source>
        <strain evidence="9">MMC_N1</strain>
    </source>
</reference>
<feature type="transmembrane region" description="Helical" evidence="8">
    <location>
        <begin position="94"/>
        <end position="117"/>
    </location>
</feature>
<comment type="function">
    <text evidence="8">Gustatory receptor which mediates acceptance or avoidance behavior, depending on its substrates.</text>
</comment>
<comment type="caution">
    <text evidence="8">Lacks conserved residue(s) required for the propagation of feature annotation.</text>
</comment>
<proteinExistence type="inferred from homology"/>